<dbReference type="GO" id="GO:0016020">
    <property type="term" value="C:membrane"/>
    <property type="evidence" value="ECO:0007669"/>
    <property type="project" value="TreeGrafter"/>
</dbReference>
<evidence type="ECO:0000256" key="5">
    <source>
        <dbReference type="ARBA" id="ARBA00022837"/>
    </source>
</evidence>
<dbReference type="PROSITE" id="PS00018">
    <property type="entry name" value="EF_HAND_1"/>
    <property type="match status" value="1"/>
</dbReference>
<dbReference type="GO" id="GO:0005829">
    <property type="term" value="C:cytosol"/>
    <property type="evidence" value="ECO:0007669"/>
    <property type="project" value="TreeGrafter"/>
</dbReference>
<accession>A0A8F2VYH3</accession>
<gene>
    <name evidence="9" type="ORF">CA7LBN_001013</name>
</gene>
<dbReference type="PRINTS" id="PR00450">
    <property type="entry name" value="RECOVERIN"/>
</dbReference>
<dbReference type="InterPro" id="IPR018247">
    <property type="entry name" value="EF_Hand_1_Ca_BS"/>
</dbReference>
<evidence type="ECO:0000256" key="6">
    <source>
        <dbReference type="ARBA" id="ARBA00023288"/>
    </source>
</evidence>
<keyword evidence="5" id="KW-0106">Calcium</keyword>
<proteinExistence type="inferred from homology"/>
<evidence type="ECO:0000259" key="8">
    <source>
        <dbReference type="PROSITE" id="PS50222"/>
    </source>
</evidence>
<dbReference type="Pfam" id="PF13405">
    <property type="entry name" value="EF-hand_6"/>
    <property type="match status" value="1"/>
</dbReference>
<dbReference type="SUPFAM" id="SSF47473">
    <property type="entry name" value="EF-hand"/>
    <property type="match status" value="1"/>
</dbReference>
<dbReference type="InterPro" id="IPR011992">
    <property type="entry name" value="EF-hand-dom_pair"/>
</dbReference>
<dbReference type="PANTHER" id="PTHR23055:SF178">
    <property type="entry name" value="NEUROCALCIN HOMOLOG"/>
    <property type="match status" value="1"/>
</dbReference>
<evidence type="ECO:0000256" key="3">
    <source>
        <dbReference type="ARBA" id="ARBA00022723"/>
    </source>
</evidence>
<comment type="similarity">
    <text evidence="1">Belongs to the recoverin family.</text>
</comment>
<evidence type="ECO:0000256" key="2">
    <source>
        <dbReference type="ARBA" id="ARBA00022707"/>
    </source>
</evidence>
<evidence type="ECO:0000313" key="9">
    <source>
        <dbReference type="EMBL" id="QWW22267.1"/>
    </source>
</evidence>
<sequence>MEVRLSVSKLSKDDLKSLRERTLFDKRELQQWYKGFLRDCPSGQLSEEEFAKVFKQFFPFGDPTDYCHFLFKLFDTDNSKFIDFKEFIVALSLTSRGDVNQKLEYSFKLYDLNRDGKVYYKEALAITTAIYKMVGPMVTLSEDEKTPELRTAKLFAMADKDPSTDYLDLNDFRRIVKNDPSLLNSLNAYEGLV</sequence>
<dbReference type="InterPro" id="IPR028846">
    <property type="entry name" value="Recoverin"/>
</dbReference>
<reference evidence="9" key="1">
    <citation type="submission" date="2021-06" db="EMBL/GenBank/DDBJ databases">
        <title>Candida auris outbreak in lebanese hospital.</title>
        <authorList>
            <person name="Finianos M."/>
        </authorList>
    </citation>
    <scope>NUCLEOTIDE SEQUENCE</scope>
    <source>
        <strain evidence="9">CA7LBN</strain>
    </source>
</reference>
<dbReference type="AlphaFoldDB" id="A0A8F2VYH3"/>
<dbReference type="Proteomes" id="UP000825438">
    <property type="component" value="Chromosome I"/>
</dbReference>
<dbReference type="FunFam" id="1.10.238.10:FF:000009">
    <property type="entry name" value="Visinin-like protein 1"/>
    <property type="match status" value="1"/>
</dbReference>
<dbReference type="Gene3D" id="1.10.238.10">
    <property type="entry name" value="EF-hand"/>
    <property type="match status" value="1"/>
</dbReference>
<dbReference type="PROSITE" id="PS50222">
    <property type="entry name" value="EF_HAND_2"/>
    <property type="match status" value="1"/>
</dbReference>
<dbReference type="GO" id="GO:0008047">
    <property type="term" value="F:enzyme activator activity"/>
    <property type="evidence" value="ECO:0007669"/>
    <property type="project" value="UniProtKB-ARBA"/>
</dbReference>
<dbReference type="CDD" id="cd00051">
    <property type="entry name" value="EFh"/>
    <property type="match status" value="1"/>
</dbReference>
<evidence type="ECO:0000256" key="4">
    <source>
        <dbReference type="ARBA" id="ARBA00022737"/>
    </source>
</evidence>
<feature type="domain" description="EF-hand" evidence="8">
    <location>
        <begin position="62"/>
        <end position="97"/>
    </location>
</feature>
<keyword evidence="4" id="KW-0677">Repeat</keyword>
<dbReference type="EMBL" id="CP076749">
    <property type="protein sequence ID" value="QWW22267.1"/>
    <property type="molecule type" value="Genomic_DNA"/>
</dbReference>
<dbReference type="GO" id="GO:0005509">
    <property type="term" value="F:calcium ion binding"/>
    <property type="evidence" value="ECO:0007669"/>
    <property type="project" value="InterPro"/>
</dbReference>
<dbReference type="PANTHER" id="PTHR23055">
    <property type="entry name" value="CALCIUM BINDING PROTEINS"/>
    <property type="match status" value="1"/>
</dbReference>
<keyword evidence="6" id="KW-0449">Lipoprotein</keyword>
<evidence type="ECO:0000256" key="1">
    <source>
        <dbReference type="ARBA" id="ARBA00006049"/>
    </source>
</evidence>
<organism evidence="9">
    <name type="scientific">Candidozyma auris</name>
    <name type="common">Yeast</name>
    <name type="synonym">Candida auris</name>
    <dbReference type="NCBI Taxonomy" id="498019"/>
    <lineage>
        <taxon>Eukaryota</taxon>
        <taxon>Fungi</taxon>
        <taxon>Dikarya</taxon>
        <taxon>Ascomycota</taxon>
        <taxon>Saccharomycotina</taxon>
        <taxon>Pichiomycetes</taxon>
        <taxon>Metschnikowiaceae</taxon>
        <taxon>Candidozyma</taxon>
    </lineage>
</organism>
<keyword evidence="3" id="KW-0479">Metal-binding</keyword>
<dbReference type="InterPro" id="IPR002048">
    <property type="entry name" value="EF_hand_dom"/>
</dbReference>
<evidence type="ECO:0000256" key="7">
    <source>
        <dbReference type="ARBA" id="ARBA00071944"/>
    </source>
</evidence>
<protein>
    <recommendedName>
        <fullName evidence="7">Calcium-binding protein NCS-1</fullName>
    </recommendedName>
</protein>
<keyword evidence="2" id="KW-0519">Myristate</keyword>
<name>A0A8F2VYH3_CANAR</name>
<dbReference type="SMART" id="SM00054">
    <property type="entry name" value="EFh"/>
    <property type="match status" value="3"/>
</dbReference>